<organism evidence="1 2">
    <name type="scientific">Effrenium voratum</name>
    <dbReference type="NCBI Taxonomy" id="2562239"/>
    <lineage>
        <taxon>Eukaryota</taxon>
        <taxon>Sar</taxon>
        <taxon>Alveolata</taxon>
        <taxon>Dinophyceae</taxon>
        <taxon>Suessiales</taxon>
        <taxon>Symbiodiniaceae</taxon>
        <taxon>Effrenium</taxon>
    </lineage>
</organism>
<dbReference type="AlphaFoldDB" id="A0AA36HNQ2"/>
<evidence type="ECO:0000313" key="2">
    <source>
        <dbReference type="Proteomes" id="UP001178507"/>
    </source>
</evidence>
<protein>
    <submittedName>
        <fullName evidence="1">Uncharacterized protein</fullName>
    </submittedName>
</protein>
<name>A0AA36HNQ2_9DINO</name>
<dbReference type="EMBL" id="CAUJNA010000138">
    <property type="protein sequence ID" value="CAJ1372503.1"/>
    <property type="molecule type" value="Genomic_DNA"/>
</dbReference>
<accession>A0AA36HNQ2</accession>
<reference evidence="1" key="1">
    <citation type="submission" date="2023-08" db="EMBL/GenBank/DDBJ databases">
        <authorList>
            <person name="Chen Y."/>
            <person name="Shah S."/>
            <person name="Dougan E. K."/>
            <person name="Thang M."/>
            <person name="Chan C."/>
        </authorList>
    </citation>
    <scope>NUCLEOTIDE SEQUENCE</scope>
</reference>
<comment type="caution">
    <text evidence="1">The sequence shown here is derived from an EMBL/GenBank/DDBJ whole genome shotgun (WGS) entry which is preliminary data.</text>
</comment>
<sequence length="443" mass="50132">MDEATACTEGMKVLQLEQPMLVHKEAGCNNLVPYNLQLFIVPKGSNKHDIIKHVKFVDGTRVLRSAILRMCHGQALQVDLQGKFREGGRALQYMLEGPEENSKGQFTTWTEEQVNDPNGPLYKWDKGTIKEFLRVLADQGSQANTINDWPLTLKSLTPWGLNIVIAPILPHVLSHVVVWVGKSHVGKSPVSYALSSVVSAYWLIQEDKNESPRFQTANHLDYFRKEKGRKTKPRVFDDGNLNLEHPAAVKAVTEVDGVDRKTMARYNASSYEKNQLYQICSNPYDRTVEPPMSPHATSDTVPFDIFFKLVRPSFHKEFDEEDLMGVFKRSVFVVFTEVGIYIRLPGTKRDPVKRHAWPEDDVGMISPAARPTLAAYKQGNFTRPPASYDQDLQWSLNLLQAGLDGEDVPFCTTTKGTELFSGRKYIEEPKMKVPETAKSEDYL</sequence>
<proteinExistence type="predicted"/>
<dbReference type="Proteomes" id="UP001178507">
    <property type="component" value="Unassembled WGS sequence"/>
</dbReference>
<evidence type="ECO:0000313" key="1">
    <source>
        <dbReference type="EMBL" id="CAJ1372503.1"/>
    </source>
</evidence>
<keyword evidence="2" id="KW-1185">Reference proteome</keyword>
<gene>
    <name evidence="1" type="ORF">EVOR1521_LOCUS2570</name>
</gene>
<feature type="non-terminal residue" evidence="1">
    <location>
        <position position="443"/>
    </location>
</feature>